<dbReference type="InterPro" id="IPR036890">
    <property type="entry name" value="HATPase_C_sf"/>
</dbReference>
<dbReference type="Proteomes" id="UP001500908">
    <property type="component" value="Unassembled WGS sequence"/>
</dbReference>
<accession>A0ABP7GAG5</accession>
<dbReference type="NCBIfam" id="NF047352">
    <property type="entry name" value="P_loop_sacsin"/>
    <property type="match status" value="1"/>
</dbReference>
<comment type="caution">
    <text evidence="1">The sequence shown here is derived from an EMBL/GenBank/DDBJ whole genome shotgun (WGS) entry which is preliminary data.</text>
</comment>
<gene>
    <name evidence="1" type="ORF">GCM10022402_41490</name>
</gene>
<proteinExistence type="predicted"/>
<sequence length="1042" mass="112059">MVEAKVDPFETAEVRRRVLDGWVASAARFREDANAEEDYALGGYRDRVVVELAQNAADAARRAGTRGRLRLALRGREFTAANTGAPLTREGVESLSTLRASAKRPDTVDGDAATGRFGVGFSAVVPLSDEVTVSSREGAVAWSRERALEWVQERLPGAGGAAAELAAELKRRDGDVPLLRLPFEFETAEPVPEGYDTVVRLVLRDDDARAHLTHLLAETGQALLLALPDLAEVEIDVEGRRRVLSCGAAPTNGEDLVTVVREGEQEHLTRWRTVTRTGRFDPAMLADRPVEERERLDWVVTWAVAVDETGGVAGLPADVPRVVHAPTPSDTELDVPALLIGSFPLSPDRRRVAAGPARDALIEVAANAFCELLCRFAARATWDLIPVERMSGSEFDVGFRSAVLEPMLDTPFLVTAGNVAVRPRDAVVVAGGPELTEVLAPILPTVLPGEWNFRHPGLARLRLRHIGLAELADLLADLDREPRWWAELYAALRAAGQHGWDLAELGALPVPLADGRLVRGPRGLLVPAGEAVGPGTPPARQLAPLGLRLVHPHAVDPLLVRLGAVEAGNRAIVTDAATRAAVENSLEADAPDTIAEVVLRLVAVSGVTADDEPWLAELALPDDEGGYSVAGELLLPDSPLREIFVADAPFGVVAREVVARHGAEPLEAVGVVRSFTLWRRTDVTLGAALRESLEDLALDGVEEWGEEVAEQAGGDGVPPVVPELVGVRDLEFVREDRWPQALELLAAPQTRGAVVEPTRVLRGDGRSVDVPSYTAWWLRTGALLAGRRPVELRMPDAAAELRGLYDEVPERVDAVLARALGVRATVSELLAERDGPDELLERMADPRREVSREALRHLWRALAEVDPERVNVPERVRAVSPATGETMVADAEETVVVDAPDLLPLLGGRPAILVAADRCAALADVLDVALASEEIEGSVTVTGSAASTGEVRPVPDEVRAFLDTALLTYLHHDELLVDGTAVEWRYTEGTVRAATTDGLARALAWASGQWEKRHVVTAVLRDPQTVGELLAEADMDNAGPPL</sequence>
<evidence type="ECO:0000313" key="1">
    <source>
        <dbReference type="EMBL" id="GAA3759246.1"/>
    </source>
</evidence>
<protein>
    <recommendedName>
        <fullName evidence="3">Molecular chaperone Hsp90</fullName>
    </recommendedName>
</protein>
<keyword evidence="2" id="KW-1185">Reference proteome</keyword>
<organism evidence="1 2">
    <name type="scientific">Salinactinospora qingdaonensis</name>
    <dbReference type="NCBI Taxonomy" id="702744"/>
    <lineage>
        <taxon>Bacteria</taxon>
        <taxon>Bacillati</taxon>
        <taxon>Actinomycetota</taxon>
        <taxon>Actinomycetes</taxon>
        <taxon>Streptosporangiales</taxon>
        <taxon>Nocardiopsidaceae</taxon>
        <taxon>Salinactinospora</taxon>
    </lineage>
</organism>
<dbReference type="RefSeq" id="WP_344975112.1">
    <property type="nucleotide sequence ID" value="NZ_BAABDD010000028.1"/>
</dbReference>
<dbReference type="SUPFAM" id="SSF55874">
    <property type="entry name" value="ATPase domain of HSP90 chaperone/DNA topoisomerase II/histidine kinase"/>
    <property type="match status" value="1"/>
</dbReference>
<reference evidence="2" key="1">
    <citation type="journal article" date="2019" name="Int. J. Syst. Evol. Microbiol.">
        <title>The Global Catalogue of Microorganisms (GCM) 10K type strain sequencing project: providing services to taxonomists for standard genome sequencing and annotation.</title>
        <authorList>
            <consortium name="The Broad Institute Genomics Platform"/>
            <consortium name="The Broad Institute Genome Sequencing Center for Infectious Disease"/>
            <person name="Wu L."/>
            <person name="Ma J."/>
        </authorList>
    </citation>
    <scope>NUCLEOTIDE SEQUENCE [LARGE SCALE GENOMIC DNA]</scope>
    <source>
        <strain evidence="2">JCM 17137</strain>
    </source>
</reference>
<evidence type="ECO:0000313" key="2">
    <source>
        <dbReference type="Proteomes" id="UP001500908"/>
    </source>
</evidence>
<name>A0ABP7GAG5_9ACTN</name>
<dbReference type="EMBL" id="BAABDD010000028">
    <property type="protein sequence ID" value="GAA3759246.1"/>
    <property type="molecule type" value="Genomic_DNA"/>
</dbReference>
<evidence type="ECO:0008006" key="3">
    <source>
        <dbReference type="Google" id="ProtNLM"/>
    </source>
</evidence>
<dbReference type="Gene3D" id="3.30.565.10">
    <property type="entry name" value="Histidine kinase-like ATPase, C-terminal domain"/>
    <property type="match status" value="1"/>
</dbReference>